<evidence type="ECO:0000313" key="1">
    <source>
        <dbReference type="EMBL" id="CDW51274.1"/>
    </source>
</evidence>
<proteinExistence type="predicted"/>
<sequence>MSLFHIKNINEYKQHLTHNDSENFNFNTDLLKMFVSCNIPFSTVENSNFSKFMKKYADRTVLSRRTLHRLMEVVRKDVISKIKEIIGYKDIFIAVDETKNNQGLSMTTILMGLLNGRFLGRPYLINMI</sequence>
<dbReference type="AlphaFoldDB" id="A0A0K2VLE8"/>
<organism evidence="1">
    <name type="scientific">Lepeophtheirus salmonis</name>
    <name type="common">Salmon louse</name>
    <name type="synonym">Caligus salmonis</name>
    <dbReference type="NCBI Taxonomy" id="72036"/>
    <lineage>
        <taxon>Eukaryota</taxon>
        <taxon>Metazoa</taxon>
        <taxon>Ecdysozoa</taxon>
        <taxon>Arthropoda</taxon>
        <taxon>Crustacea</taxon>
        <taxon>Multicrustacea</taxon>
        <taxon>Hexanauplia</taxon>
        <taxon>Copepoda</taxon>
        <taxon>Siphonostomatoida</taxon>
        <taxon>Caligidae</taxon>
        <taxon>Lepeophtheirus</taxon>
    </lineage>
</organism>
<feature type="non-terminal residue" evidence="1">
    <location>
        <position position="128"/>
    </location>
</feature>
<protein>
    <submittedName>
        <fullName evidence="1">Putative LOC100907991 [Metaseiulus occidentalis]</fullName>
    </submittedName>
</protein>
<dbReference type="EMBL" id="HACA01033912">
    <property type="protein sequence ID" value="CDW51274.1"/>
    <property type="molecule type" value="Transcribed_RNA"/>
</dbReference>
<name>A0A0K2VLE8_LEPSM</name>
<reference evidence="1" key="1">
    <citation type="submission" date="2014-05" db="EMBL/GenBank/DDBJ databases">
        <authorList>
            <person name="Chronopoulou M."/>
        </authorList>
    </citation>
    <scope>NUCLEOTIDE SEQUENCE</scope>
    <source>
        <tissue evidence="1">Whole organism</tissue>
    </source>
</reference>
<accession>A0A0K2VLE8</accession>